<name>A0ABD3EHN3_9LAMI</name>
<proteinExistence type="predicted"/>
<dbReference type="Proteomes" id="UP001632038">
    <property type="component" value="Unassembled WGS sequence"/>
</dbReference>
<evidence type="ECO:0000256" key="1">
    <source>
        <dbReference type="SAM" id="MobiDB-lite"/>
    </source>
</evidence>
<keyword evidence="3" id="KW-1185">Reference proteome</keyword>
<gene>
    <name evidence="2" type="ORF">CASFOL_002938</name>
</gene>
<protein>
    <submittedName>
        <fullName evidence="2">Uncharacterized protein</fullName>
    </submittedName>
</protein>
<dbReference type="AlphaFoldDB" id="A0ABD3EHN3"/>
<evidence type="ECO:0000313" key="2">
    <source>
        <dbReference type="EMBL" id="KAL3653257.1"/>
    </source>
</evidence>
<reference evidence="3" key="1">
    <citation type="journal article" date="2024" name="IScience">
        <title>Strigolactones Initiate the Formation of Haustorium-like Structures in Castilleja.</title>
        <authorList>
            <person name="Buerger M."/>
            <person name="Peterson D."/>
            <person name="Chory J."/>
        </authorList>
    </citation>
    <scope>NUCLEOTIDE SEQUENCE [LARGE SCALE GENOMIC DNA]</scope>
</reference>
<sequence length="87" mass="8670">MILCNLSALQLRRGAAGVVPPPQEEAKGQHSTARQPAEEGVLPGVAAGGAVGDGGLPISSAEEDGYSDGCQWEVGGGLLLVIGFSTP</sequence>
<comment type="caution">
    <text evidence="2">The sequence shown here is derived from an EMBL/GenBank/DDBJ whole genome shotgun (WGS) entry which is preliminary data.</text>
</comment>
<dbReference type="EMBL" id="JAVIJP010000005">
    <property type="protein sequence ID" value="KAL3653257.1"/>
    <property type="molecule type" value="Genomic_DNA"/>
</dbReference>
<accession>A0ABD3EHN3</accession>
<evidence type="ECO:0000313" key="3">
    <source>
        <dbReference type="Proteomes" id="UP001632038"/>
    </source>
</evidence>
<organism evidence="2 3">
    <name type="scientific">Castilleja foliolosa</name>
    <dbReference type="NCBI Taxonomy" id="1961234"/>
    <lineage>
        <taxon>Eukaryota</taxon>
        <taxon>Viridiplantae</taxon>
        <taxon>Streptophyta</taxon>
        <taxon>Embryophyta</taxon>
        <taxon>Tracheophyta</taxon>
        <taxon>Spermatophyta</taxon>
        <taxon>Magnoliopsida</taxon>
        <taxon>eudicotyledons</taxon>
        <taxon>Gunneridae</taxon>
        <taxon>Pentapetalae</taxon>
        <taxon>asterids</taxon>
        <taxon>lamiids</taxon>
        <taxon>Lamiales</taxon>
        <taxon>Orobanchaceae</taxon>
        <taxon>Pedicularideae</taxon>
        <taxon>Castillejinae</taxon>
        <taxon>Castilleja</taxon>
    </lineage>
</organism>
<feature type="region of interest" description="Disordered" evidence="1">
    <location>
        <begin position="15"/>
        <end position="39"/>
    </location>
</feature>